<evidence type="ECO:0000313" key="1">
    <source>
        <dbReference type="EMBL" id="SVD21929.1"/>
    </source>
</evidence>
<name>A0A382TIH9_9ZZZZ</name>
<proteinExistence type="predicted"/>
<dbReference type="AlphaFoldDB" id="A0A382TIH9"/>
<organism evidence="1">
    <name type="scientific">marine metagenome</name>
    <dbReference type="NCBI Taxonomy" id="408172"/>
    <lineage>
        <taxon>unclassified sequences</taxon>
        <taxon>metagenomes</taxon>
        <taxon>ecological metagenomes</taxon>
    </lineage>
</organism>
<gene>
    <name evidence="1" type="ORF">METZ01_LOCUS374783</name>
</gene>
<protein>
    <submittedName>
        <fullName evidence="1">Uncharacterized protein</fullName>
    </submittedName>
</protein>
<reference evidence="1" key="1">
    <citation type="submission" date="2018-05" db="EMBL/GenBank/DDBJ databases">
        <authorList>
            <person name="Lanie J.A."/>
            <person name="Ng W.-L."/>
            <person name="Kazmierczak K.M."/>
            <person name="Andrzejewski T.M."/>
            <person name="Davidsen T.M."/>
            <person name="Wayne K.J."/>
            <person name="Tettelin H."/>
            <person name="Glass J.I."/>
            <person name="Rusch D."/>
            <person name="Podicherti R."/>
            <person name="Tsui H.-C.T."/>
            <person name="Winkler M.E."/>
        </authorList>
    </citation>
    <scope>NUCLEOTIDE SEQUENCE</scope>
</reference>
<accession>A0A382TIH9</accession>
<dbReference type="EMBL" id="UINC01136892">
    <property type="protein sequence ID" value="SVD21929.1"/>
    <property type="molecule type" value="Genomic_DNA"/>
</dbReference>
<sequence length="283" mass="31236">MKPFLLLLASAIALGIHAQGARDWLALRAELDAAYESFQQAVVARNPLAGTSGRNVLVLAQSLHGVDHSETAKLAYSVASALRPANGWETSESDAYAIVEPLVQVMTPMAQMIYSDGRVFRTLPAHVRRIYSRRRSFEQLSALVAVTEEIAKASDNPGLLADLYLNISKYPLERSEHFATEAVRLTSALYGPRDARTLVASINAGEFQKSRNQARYYEQILALGKDVEDFGDQLFGLHRTLAILYIKSGDETKATEHIQAAGFLKNDHVYSRDDKYAALVKVP</sequence>
<feature type="non-terminal residue" evidence="1">
    <location>
        <position position="283"/>
    </location>
</feature>